<feature type="coiled-coil region" evidence="1">
    <location>
        <begin position="107"/>
        <end position="134"/>
    </location>
</feature>
<dbReference type="Proteomes" id="UP000031036">
    <property type="component" value="Unassembled WGS sequence"/>
</dbReference>
<evidence type="ECO:0000256" key="2">
    <source>
        <dbReference type="SAM" id="MobiDB-lite"/>
    </source>
</evidence>
<evidence type="ECO:0000313" key="3">
    <source>
        <dbReference type="EMBL" id="KHN79896.1"/>
    </source>
</evidence>
<feature type="region of interest" description="Disordered" evidence="2">
    <location>
        <begin position="200"/>
        <end position="239"/>
    </location>
</feature>
<protein>
    <submittedName>
        <fullName evidence="3">Uncharacterized protein</fullName>
    </submittedName>
</protein>
<accession>A0A0B2V901</accession>
<feature type="compositionally biased region" description="Basic and acidic residues" evidence="2">
    <location>
        <begin position="213"/>
        <end position="229"/>
    </location>
</feature>
<comment type="caution">
    <text evidence="3">The sequence shown here is derived from an EMBL/GenBank/DDBJ whole genome shotgun (WGS) entry which is preliminary data.</text>
</comment>
<keyword evidence="1" id="KW-0175">Coiled coil</keyword>
<feature type="compositionally biased region" description="Polar residues" evidence="2">
    <location>
        <begin position="200"/>
        <end position="212"/>
    </location>
</feature>
<evidence type="ECO:0000256" key="1">
    <source>
        <dbReference type="SAM" id="Coils"/>
    </source>
</evidence>
<feature type="compositionally biased region" description="Acidic residues" evidence="2">
    <location>
        <begin position="230"/>
        <end position="239"/>
    </location>
</feature>
<dbReference type="AlphaFoldDB" id="A0A0B2V901"/>
<reference evidence="3 4" key="1">
    <citation type="submission" date="2014-11" db="EMBL/GenBank/DDBJ databases">
        <title>Genetic blueprint of the zoonotic pathogen Toxocara canis.</title>
        <authorList>
            <person name="Zhu X.-Q."/>
            <person name="Korhonen P.K."/>
            <person name="Cai H."/>
            <person name="Young N.D."/>
            <person name="Nejsum P."/>
            <person name="von Samson-Himmelstjerna G."/>
            <person name="Boag P.R."/>
            <person name="Tan P."/>
            <person name="Li Q."/>
            <person name="Min J."/>
            <person name="Yang Y."/>
            <person name="Wang X."/>
            <person name="Fang X."/>
            <person name="Hall R.S."/>
            <person name="Hofmann A."/>
            <person name="Sternberg P.W."/>
            <person name="Jex A.R."/>
            <person name="Gasser R.B."/>
        </authorList>
    </citation>
    <scope>NUCLEOTIDE SEQUENCE [LARGE SCALE GENOMIC DNA]</scope>
    <source>
        <strain evidence="3">PN_DK_2014</strain>
    </source>
</reference>
<evidence type="ECO:0000313" key="4">
    <source>
        <dbReference type="Proteomes" id="UP000031036"/>
    </source>
</evidence>
<organism evidence="3 4">
    <name type="scientific">Toxocara canis</name>
    <name type="common">Canine roundworm</name>
    <dbReference type="NCBI Taxonomy" id="6265"/>
    <lineage>
        <taxon>Eukaryota</taxon>
        <taxon>Metazoa</taxon>
        <taxon>Ecdysozoa</taxon>
        <taxon>Nematoda</taxon>
        <taxon>Chromadorea</taxon>
        <taxon>Rhabditida</taxon>
        <taxon>Spirurina</taxon>
        <taxon>Ascaridomorpha</taxon>
        <taxon>Ascaridoidea</taxon>
        <taxon>Toxocaridae</taxon>
        <taxon>Toxocara</taxon>
    </lineage>
</organism>
<sequence>MPNEEGSDNDDRVKNPVEEVLGLIDEFDKAYLDGVALRTPDHTWAGLSKDYKQHCDAIRERSQMIVAKLREKDIEIDQLRGEELCRIEEIACLKRDINRELAQFRSVSEALNELRQADKEITAVAEERKAACEELEIKKCELFLREALGSRKRLFECSELQQRNVISAQSLQQGTPEYISLDANKEPLLEISSDNLIGFSSKQSNTRAQQNGNRDEGNKENEDGERGEQVSDDSEIMYE</sequence>
<name>A0A0B2V901_TOXCA</name>
<proteinExistence type="predicted"/>
<gene>
    <name evidence="3" type="ORF">Tcan_04549</name>
</gene>
<dbReference type="EMBL" id="JPKZ01001807">
    <property type="protein sequence ID" value="KHN79896.1"/>
    <property type="molecule type" value="Genomic_DNA"/>
</dbReference>
<keyword evidence="4" id="KW-1185">Reference proteome</keyword>